<dbReference type="Proteomes" id="UP000799436">
    <property type="component" value="Unassembled WGS sequence"/>
</dbReference>
<organism evidence="2 3">
    <name type="scientific">Teratosphaeria nubilosa</name>
    <dbReference type="NCBI Taxonomy" id="161662"/>
    <lineage>
        <taxon>Eukaryota</taxon>
        <taxon>Fungi</taxon>
        <taxon>Dikarya</taxon>
        <taxon>Ascomycota</taxon>
        <taxon>Pezizomycotina</taxon>
        <taxon>Dothideomycetes</taxon>
        <taxon>Dothideomycetidae</taxon>
        <taxon>Mycosphaerellales</taxon>
        <taxon>Teratosphaeriaceae</taxon>
        <taxon>Teratosphaeria</taxon>
    </lineage>
</organism>
<protein>
    <submittedName>
        <fullName evidence="2">Uncharacterized protein</fullName>
    </submittedName>
</protein>
<sequence>MAHRHARRQVELETALQHGPRAEGRHTHSFSVLSRCSIVVPSAQQLACGFSSRNIHTKVQVHAVVGVPRMSQLVPPQCLVLQVADAGPCHSTTTYKNNDRDHGRAIPRFRLRTSQGDLASRHIGMVDEGDDGMPVVGGCRWLSRVPCSRHERARLSTELLSLQPAPTALRSGPWRLPLPAKRPTLMPGTPCDWACR</sequence>
<name>A0A6G1L375_9PEZI</name>
<feature type="region of interest" description="Disordered" evidence="1">
    <location>
        <begin position="1"/>
        <end position="24"/>
    </location>
</feature>
<proteinExistence type="predicted"/>
<evidence type="ECO:0000256" key="1">
    <source>
        <dbReference type="SAM" id="MobiDB-lite"/>
    </source>
</evidence>
<dbReference type="EMBL" id="ML995862">
    <property type="protein sequence ID" value="KAF2767009.1"/>
    <property type="molecule type" value="Genomic_DNA"/>
</dbReference>
<accession>A0A6G1L375</accession>
<dbReference type="AlphaFoldDB" id="A0A6G1L375"/>
<reference evidence="2" key="1">
    <citation type="journal article" date="2020" name="Stud. Mycol.">
        <title>101 Dothideomycetes genomes: a test case for predicting lifestyles and emergence of pathogens.</title>
        <authorList>
            <person name="Haridas S."/>
            <person name="Albert R."/>
            <person name="Binder M."/>
            <person name="Bloem J."/>
            <person name="Labutti K."/>
            <person name="Salamov A."/>
            <person name="Andreopoulos B."/>
            <person name="Baker S."/>
            <person name="Barry K."/>
            <person name="Bills G."/>
            <person name="Bluhm B."/>
            <person name="Cannon C."/>
            <person name="Castanera R."/>
            <person name="Culley D."/>
            <person name="Daum C."/>
            <person name="Ezra D."/>
            <person name="Gonzalez J."/>
            <person name="Henrissat B."/>
            <person name="Kuo A."/>
            <person name="Liang C."/>
            <person name="Lipzen A."/>
            <person name="Lutzoni F."/>
            <person name="Magnuson J."/>
            <person name="Mondo S."/>
            <person name="Nolan M."/>
            <person name="Ohm R."/>
            <person name="Pangilinan J."/>
            <person name="Park H.-J."/>
            <person name="Ramirez L."/>
            <person name="Alfaro M."/>
            <person name="Sun H."/>
            <person name="Tritt A."/>
            <person name="Yoshinaga Y."/>
            <person name="Zwiers L.-H."/>
            <person name="Turgeon B."/>
            <person name="Goodwin S."/>
            <person name="Spatafora J."/>
            <person name="Crous P."/>
            <person name="Grigoriev I."/>
        </authorList>
    </citation>
    <scope>NUCLEOTIDE SEQUENCE</scope>
    <source>
        <strain evidence="2">CBS 116005</strain>
    </source>
</reference>
<evidence type="ECO:0000313" key="2">
    <source>
        <dbReference type="EMBL" id="KAF2767009.1"/>
    </source>
</evidence>
<keyword evidence="3" id="KW-1185">Reference proteome</keyword>
<gene>
    <name evidence="2" type="ORF">EJ03DRAFT_163108</name>
</gene>
<evidence type="ECO:0000313" key="3">
    <source>
        <dbReference type="Proteomes" id="UP000799436"/>
    </source>
</evidence>